<evidence type="ECO:0000313" key="2">
    <source>
        <dbReference type="EMBL" id="KAG6947769.1"/>
    </source>
</evidence>
<proteinExistence type="predicted"/>
<name>A0A8T1TUQ8_9STRA</name>
<accession>A0A8T1TUQ8</accession>
<gene>
    <name evidence="2" type="ORF">JG687_00015890</name>
</gene>
<protein>
    <submittedName>
        <fullName evidence="2">Uncharacterized protein</fullName>
    </submittedName>
</protein>
<feature type="region of interest" description="Disordered" evidence="1">
    <location>
        <begin position="16"/>
        <end position="36"/>
    </location>
</feature>
<dbReference type="Proteomes" id="UP000688947">
    <property type="component" value="Unassembled WGS sequence"/>
</dbReference>
<dbReference type="AlphaFoldDB" id="A0A8T1TUQ8"/>
<organism evidence="2 3">
    <name type="scientific">Phytophthora cactorum</name>
    <dbReference type="NCBI Taxonomy" id="29920"/>
    <lineage>
        <taxon>Eukaryota</taxon>
        <taxon>Sar</taxon>
        <taxon>Stramenopiles</taxon>
        <taxon>Oomycota</taxon>
        <taxon>Peronosporomycetes</taxon>
        <taxon>Peronosporales</taxon>
        <taxon>Peronosporaceae</taxon>
        <taxon>Phytophthora</taxon>
    </lineage>
</organism>
<feature type="non-terminal residue" evidence="2">
    <location>
        <position position="1"/>
    </location>
</feature>
<evidence type="ECO:0000256" key="1">
    <source>
        <dbReference type="SAM" id="MobiDB-lite"/>
    </source>
</evidence>
<comment type="caution">
    <text evidence="2">The sequence shown here is derived from an EMBL/GenBank/DDBJ whole genome shotgun (WGS) entry which is preliminary data.</text>
</comment>
<dbReference type="EMBL" id="JAENGZ010001489">
    <property type="protein sequence ID" value="KAG6947769.1"/>
    <property type="molecule type" value="Genomic_DNA"/>
</dbReference>
<reference evidence="2" key="1">
    <citation type="submission" date="2021-01" db="EMBL/GenBank/DDBJ databases">
        <title>Phytophthora aleatoria, a newly-described species from Pinus radiata is distinct from Phytophthora cactorum isolates based on comparative genomics.</title>
        <authorList>
            <person name="Mcdougal R."/>
            <person name="Panda P."/>
            <person name="Williams N."/>
            <person name="Studholme D.J."/>
        </authorList>
    </citation>
    <scope>NUCLEOTIDE SEQUENCE</scope>
    <source>
        <strain evidence="2">NZFS 3830</strain>
    </source>
</reference>
<dbReference type="OrthoDB" id="144271at2759"/>
<sequence>KECGLISLVQSAVLHSRSQPSHTSETSSAIRADVQQTNQEASSIPITQIGLANSLLTRVRSDFEIPTMMLERAWDH</sequence>
<evidence type="ECO:0000313" key="3">
    <source>
        <dbReference type="Proteomes" id="UP000688947"/>
    </source>
</evidence>